<dbReference type="GO" id="GO:0016746">
    <property type="term" value="F:acyltransferase activity"/>
    <property type="evidence" value="ECO:0007669"/>
    <property type="project" value="UniProtKB-KW"/>
</dbReference>
<dbReference type="CDD" id="cd07989">
    <property type="entry name" value="LPLAT_AGPAT-like"/>
    <property type="match status" value="1"/>
</dbReference>
<feature type="compositionally biased region" description="Basic and acidic residues" evidence="3">
    <location>
        <begin position="219"/>
        <end position="233"/>
    </location>
</feature>
<accession>A0ABT9NWT0</accession>
<feature type="domain" description="Phospholipid/glycerol acyltransferase" evidence="4">
    <location>
        <begin position="41"/>
        <end position="159"/>
    </location>
</feature>
<dbReference type="EMBL" id="JAUSQZ010000001">
    <property type="protein sequence ID" value="MDP9824776.1"/>
    <property type="molecule type" value="Genomic_DNA"/>
</dbReference>
<dbReference type="Proteomes" id="UP001235712">
    <property type="component" value="Unassembled WGS sequence"/>
</dbReference>
<evidence type="ECO:0000256" key="2">
    <source>
        <dbReference type="ARBA" id="ARBA00023315"/>
    </source>
</evidence>
<evidence type="ECO:0000259" key="4">
    <source>
        <dbReference type="SMART" id="SM00563"/>
    </source>
</evidence>
<dbReference type="RefSeq" id="WP_307237872.1">
    <property type="nucleotide sequence ID" value="NZ_JAUSQZ010000001.1"/>
</dbReference>
<protein>
    <submittedName>
        <fullName evidence="5">1-acyl-sn-glycerol-3-phosphate acyltransferase</fullName>
    </submittedName>
</protein>
<dbReference type="SUPFAM" id="SSF69593">
    <property type="entry name" value="Glycerol-3-phosphate (1)-acyltransferase"/>
    <property type="match status" value="1"/>
</dbReference>
<name>A0ABT9NWT0_9ACTN</name>
<reference evidence="5 6" key="1">
    <citation type="submission" date="2023-07" db="EMBL/GenBank/DDBJ databases">
        <title>Sequencing the genomes of 1000 actinobacteria strains.</title>
        <authorList>
            <person name="Klenk H.-P."/>
        </authorList>
    </citation>
    <scope>NUCLEOTIDE SEQUENCE [LARGE SCALE GENOMIC DNA]</scope>
    <source>
        <strain evidence="5 6">DSM 44388</strain>
    </source>
</reference>
<dbReference type="InterPro" id="IPR002123">
    <property type="entry name" value="Plipid/glycerol_acylTrfase"/>
</dbReference>
<organism evidence="5 6">
    <name type="scientific">Kineosporia succinea</name>
    <dbReference type="NCBI Taxonomy" id="84632"/>
    <lineage>
        <taxon>Bacteria</taxon>
        <taxon>Bacillati</taxon>
        <taxon>Actinomycetota</taxon>
        <taxon>Actinomycetes</taxon>
        <taxon>Kineosporiales</taxon>
        <taxon>Kineosporiaceae</taxon>
        <taxon>Kineosporia</taxon>
    </lineage>
</organism>
<evidence type="ECO:0000256" key="1">
    <source>
        <dbReference type="ARBA" id="ARBA00022679"/>
    </source>
</evidence>
<dbReference type="PANTHER" id="PTHR10434:SF55">
    <property type="entry name" value="POSSIBLE ACYLTRANSFERASE"/>
    <property type="match status" value="1"/>
</dbReference>
<feature type="region of interest" description="Disordered" evidence="3">
    <location>
        <begin position="219"/>
        <end position="266"/>
    </location>
</feature>
<dbReference type="SMART" id="SM00563">
    <property type="entry name" value="PlsC"/>
    <property type="match status" value="1"/>
</dbReference>
<dbReference type="Pfam" id="PF01553">
    <property type="entry name" value="Acyltransferase"/>
    <property type="match status" value="1"/>
</dbReference>
<dbReference type="PANTHER" id="PTHR10434">
    <property type="entry name" value="1-ACYL-SN-GLYCEROL-3-PHOSPHATE ACYLTRANSFERASE"/>
    <property type="match status" value="1"/>
</dbReference>
<comment type="caution">
    <text evidence="5">The sequence shown here is derived from an EMBL/GenBank/DDBJ whole genome shotgun (WGS) entry which is preliminary data.</text>
</comment>
<gene>
    <name evidence="5" type="ORF">J2S57_000525</name>
</gene>
<proteinExistence type="predicted"/>
<sequence>MKGRRIGAWYRLVVILLKPVLLLSTRRNWKGAENLPATGGVITVSNHISYADPFTYAHFVYDSGRLPRFMAKESLFRLPLLGRIVRGARQIPVYRETRDAGAAYSAAVAAVRAGELVAIFPEGTLTRDPDGWPMRGKSGAVRVALETGAPLIPVAQWGAQDLLPPYSKRLSLFPPHRIWVTAGPPVDLSRFAGRPMTLPLLTEATEQVMAELTALVEEMRGESAPAERYDPRNRGKPRYGNPNPRTPKTPKARNFPGLQKRKRSGR</sequence>
<keyword evidence="2 5" id="KW-0012">Acyltransferase</keyword>
<evidence type="ECO:0000313" key="6">
    <source>
        <dbReference type="Proteomes" id="UP001235712"/>
    </source>
</evidence>
<evidence type="ECO:0000313" key="5">
    <source>
        <dbReference type="EMBL" id="MDP9824776.1"/>
    </source>
</evidence>
<evidence type="ECO:0000256" key="3">
    <source>
        <dbReference type="SAM" id="MobiDB-lite"/>
    </source>
</evidence>
<keyword evidence="6" id="KW-1185">Reference proteome</keyword>
<keyword evidence="1" id="KW-0808">Transferase</keyword>